<dbReference type="EMBL" id="JSWE01000247">
    <property type="protein sequence ID" value="KIE04049.1"/>
    <property type="molecule type" value="Genomic_DNA"/>
</dbReference>
<dbReference type="Proteomes" id="UP000031258">
    <property type="component" value="Unassembled WGS sequence"/>
</dbReference>
<evidence type="ECO:0000313" key="1">
    <source>
        <dbReference type="EMBL" id="KIE04049.1"/>
    </source>
</evidence>
<reference evidence="1 2" key="1">
    <citation type="submission" date="2014-11" db="EMBL/GenBank/DDBJ databases">
        <title>A Rickettsiales Symbiont of Amoebae With Ancient Features.</title>
        <authorList>
            <person name="Schulz F."/>
            <person name="Martijn J."/>
            <person name="Wascher F."/>
            <person name="Kostanjsek R."/>
            <person name="Ettema T.J."/>
            <person name="Horn M."/>
        </authorList>
    </citation>
    <scope>NUCLEOTIDE SEQUENCE [LARGE SCALE GENOMIC DNA]</scope>
    <source>
        <strain evidence="1 2">UWC36</strain>
    </source>
</reference>
<protein>
    <submittedName>
        <fullName evidence="1">Uncharacterized protein</fullName>
    </submittedName>
</protein>
<sequence>MNIYDEVNQLKKEIVKLIQEIAQLKKVLLLKSELNNTFFLLIRGK</sequence>
<organism evidence="1 2">
    <name type="scientific">Candidatus Jidaibacter acanthamoebae</name>
    <dbReference type="NCBI Taxonomy" id="86105"/>
    <lineage>
        <taxon>Bacteria</taxon>
        <taxon>Pseudomonadati</taxon>
        <taxon>Pseudomonadota</taxon>
        <taxon>Alphaproteobacteria</taxon>
        <taxon>Rickettsiales</taxon>
        <taxon>Candidatus Midichloriaceae</taxon>
        <taxon>Candidatus Jidaibacter</taxon>
    </lineage>
</organism>
<dbReference type="AlphaFoldDB" id="A0A0C1QEU1"/>
<keyword evidence="2" id="KW-1185">Reference proteome</keyword>
<name>A0A0C1QEU1_9RICK</name>
<evidence type="ECO:0000313" key="2">
    <source>
        <dbReference type="Proteomes" id="UP000031258"/>
    </source>
</evidence>
<comment type="caution">
    <text evidence="1">The sequence shown here is derived from an EMBL/GenBank/DDBJ whole genome shotgun (WGS) entry which is preliminary data.</text>
</comment>
<accession>A0A0C1QEU1</accession>
<proteinExistence type="predicted"/>
<dbReference type="STRING" id="86105.NF27_KF00020"/>
<gene>
    <name evidence="1" type="ORF">NF27_KF00020</name>
</gene>